<proteinExistence type="predicted"/>
<comment type="caution">
    <text evidence="2">The sequence shown here is derived from an EMBL/GenBank/DDBJ whole genome shotgun (WGS) entry which is preliminary data.</text>
</comment>
<protein>
    <submittedName>
        <fullName evidence="2">Uncharacterized protein</fullName>
    </submittedName>
</protein>
<name>A0AAD7FI91_9AGAR</name>
<sequence length="245" mass="27089">MFYTLDNFRATKFRYKVRMISSSWTSSHPKMESYVLLRIKSRDHRHWTKRENAAKCTTPVVIFDGDLINGRKAVQNVKKVLRVEVECVVALVSTTRGGSECFSVIGCEVSAPPGERKCADSGYRARMSAASRIGQGLDRRERRGGSQAGLAKTHPLVGHQSLPSPSTVTFNILDVKELKAFGPTFHVDWSDIYPSMVADSERFFERTLPKRGRYISGPATDSELNSTFAAISGQITGGGRAEIGP</sequence>
<organism evidence="2 3">
    <name type="scientific">Roridomyces roridus</name>
    <dbReference type="NCBI Taxonomy" id="1738132"/>
    <lineage>
        <taxon>Eukaryota</taxon>
        <taxon>Fungi</taxon>
        <taxon>Dikarya</taxon>
        <taxon>Basidiomycota</taxon>
        <taxon>Agaricomycotina</taxon>
        <taxon>Agaricomycetes</taxon>
        <taxon>Agaricomycetidae</taxon>
        <taxon>Agaricales</taxon>
        <taxon>Marasmiineae</taxon>
        <taxon>Mycenaceae</taxon>
        <taxon>Roridomyces</taxon>
    </lineage>
</organism>
<keyword evidence="3" id="KW-1185">Reference proteome</keyword>
<reference evidence="2" key="1">
    <citation type="submission" date="2023-03" db="EMBL/GenBank/DDBJ databases">
        <title>Massive genome expansion in bonnet fungi (Mycena s.s.) driven by repeated elements and novel gene families across ecological guilds.</title>
        <authorList>
            <consortium name="Lawrence Berkeley National Laboratory"/>
            <person name="Harder C.B."/>
            <person name="Miyauchi S."/>
            <person name="Viragh M."/>
            <person name="Kuo A."/>
            <person name="Thoen E."/>
            <person name="Andreopoulos B."/>
            <person name="Lu D."/>
            <person name="Skrede I."/>
            <person name="Drula E."/>
            <person name="Henrissat B."/>
            <person name="Morin E."/>
            <person name="Kohler A."/>
            <person name="Barry K."/>
            <person name="LaButti K."/>
            <person name="Morin E."/>
            <person name="Salamov A."/>
            <person name="Lipzen A."/>
            <person name="Mereny Z."/>
            <person name="Hegedus B."/>
            <person name="Baldrian P."/>
            <person name="Stursova M."/>
            <person name="Weitz H."/>
            <person name="Taylor A."/>
            <person name="Grigoriev I.V."/>
            <person name="Nagy L.G."/>
            <person name="Martin F."/>
            <person name="Kauserud H."/>
        </authorList>
    </citation>
    <scope>NUCLEOTIDE SEQUENCE</scope>
    <source>
        <strain evidence="2">9284</strain>
    </source>
</reference>
<dbReference type="AlphaFoldDB" id="A0AAD7FI91"/>
<gene>
    <name evidence="2" type="ORF">FB45DRAFT_868761</name>
</gene>
<dbReference type="EMBL" id="JARKIF010000012">
    <property type="protein sequence ID" value="KAJ7625558.1"/>
    <property type="molecule type" value="Genomic_DNA"/>
</dbReference>
<accession>A0AAD7FI91</accession>
<evidence type="ECO:0000256" key="1">
    <source>
        <dbReference type="SAM" id="MobiDB-lite"/>
    </source>
</evidence>
<evidence type="ECO:0000313" key="3">
    <source>
        <dbReference type="Proteomes" id="UP001221142"/>
    </source>
</evidence>
<evidence type="ECO:0000313" key="2">
    <source>
        <dbReference type="EMBL" id="KAJ7625558.1"/>
    </source>
</evidence>
<feature type="region of interest" description="Disordered" evidence="1">
    <location>
        <begin position="134"/>
        <end position="160"/>
    </location>
</feature>
<dbReference type="Proteomes" id="UP001221142">
    <property type="component" value="Unassembled WGS sequence"/>
</dbReference>